<dbReference type="GO" id="GO:0003677">
    <property type="term" value="F:DNA binding"/>
    <property type="evidence" value="ECO:0007669"/>
    <property type="project" value="InterPro"/>
</dbReference>
<comment type="caution">
    <text evidence="2">The sequence shown here is derived from an EMBL/GenBank/DDBJ whole genome shotgun (WGS) entry which is preliminary data.</text>
</comment>
<dbReference type="EMBL" id="LAZR01046361">
    <property type="protein sequence ID" value="KKK96709.1"/>
    <property type="molecule type" value="Genomic_DNA"/>
</dbReference>
<reference evidence="2" key="1">
    <citation type="journal article" date="2015" name="Nature">
        <title>Complex archaea that bridge the gap between prokaryotes and eukaryotes.</title>
        <authorList>
            <person name="Spang A."/>
            <person name="Saw J.H."/>
            <person name="Jorgensen S.L."/>
            <person name="Zaremba-Niedzwiedzka K."/>
            <person name="Martijn J."/>
            <person name="Lind A.E."/>
            <person name="van Eijk R."/>
            <person name="Schleper C."/>
            <person name="Guy L."/>
            <person name="Ettema T.J."/>
        </authorList>
    </citation>
    <scope>NUCLEOTIDE SEQUENCE</scope>
</reference>
<accession>A0A0F9C2E6</accession>
<organism evidence="2">
    <name type="scientific">marine sediment metagenome</name>
    <dbReference type="NCBI Taxonomy" id="412755"/>
    <lineage>
        <taxon>unclassified sequences</taxon>
        <taxon>metagenomes</taxon>
        <taxon>ecological metagenomes</taxon>
    </lineage>
</organism>
<proteinExistence type="predicted"/>
<protein>
    <recommendedName>
        <fullName evidence="1">Recombinase domain-containing protein</fullName>
    </recommendedName>
</protein>
<dbReference type="Pfam" id="PF07508">
    <property type="entry name" value="Recombinase"/>
    <property type="match status" value="1"/>
</dbReference>
<evidence type="ECO:0000313" key="2">
    <source>
        <dbReference type="EMBL" id="KKK96709.1"/>
    </source>
</evidence>
<gene>
    <name evidence="2" type="ORF">LCGC14_2660060</name>
</gene>
<sequence length="111" mass="12409">MSQPEPITRNQFIARYGLQTMDAKAFTRDLDTLLFTLPLQRKVPPMIENELAVIRTIFEGVNKGLNSEQIARQLNAKGLVAKRGGEFCGTQVSQYRRNAGTIKKAQQMGLA</sequence>
<feature type="domain" description="Recombinase" evidence="1">
    <location>
        <begin position="49"/>
        <end position="98"/>
    </location>
</feature>
<dbReference type="InterPro" id="IPR011109">
    <property type="entry name" value="DNA_bind_recombinase_dom"/>
</dbReference>
<dbReference type="GO" id="GO:0000150">
    <property type="term" value="F:DNA strand exchange activity"/>
    <property type="evidence" value="ECO:0007669"/>
    <property type="project" value="InterPro"/>
</dbReference>
<evidence type="ECO:0000259" key="1">
    <source>
        <dbReference type="Pfam" id="PF07508"/>
    </source>
</evidence>
<dbReference type="AlphaFoldDB" id="A0A0F9C2E6"/>
<name>A0A0F9C2E6_9ZZZZ</name>